<gene>
    <name evidence="6" type="ORF">GCM10012286_24330</name>
</gene>
<sequence length="593" mass="63134">MGQQGAGTGQLTRLRLDELLEELAARIGAVRGTRDRLHSLLEAVLSVGRELDLAQVLRRIVETAVALVDAEYGALGVIGEGRMLDEFLPVGISEELRAEIGDLPSGHGLLGELIRNPQPLRLAELSEHPASAGFPAHHPPMHSFLGVPVRVRDEVFGNLYLTGKHGGAEFDAEDESVLSTLAVAAGVAVENARLYEEARLRERWLQASAEVTSALLSGAPEAQVLELMAERAAEITSAELAAVEMVQADGDLRVEIALGPRAQMHRGATLPRKGSFAGAALEAQALVLSADVRKDPRVTYKASRWEGLGAAVAAPMSTRDDVRGVLLLARSSGRPGFSEAETAPLTGFAGQAALALELADRRRDAEQMSLLEDRDRIARDLHDLAIQRLFATGMTLQSVQRFVEHPGAAERLRRAVDDLDATIKIIRSTIFGLRDHEAPGGAAGLRVRTVRAVEDAAAALGFTPALRMEGLIDTDVPREVADDVVAVLNEALSNVARHAHARRAEVSLVVGKGALEVAVVDDGVGVPERLGKPDSPAGAERGAGLRNLAERAERLGGELVVGAGERRGTRLEWRVPLALEDEAEGGRHSPSGV</sequence>
<reference evidence="7" key="1">
    <citation type="journal article" date="2019" name="Int. J. Syst. Evol. Microbiol.">
        <title>The Global Catalogue of Microorganisms (GCM) 10K type strain sequencing project: providing services to taxonomists for standard genome sequencing and annotation.</title>
        <authorList>
            <consortium name="The Broad Institute Genomics Platform"/>
            <consortium name="The Broad Institute Genome Sequencing Center for Infectious Disease"/>
            <person name="Wu L."/>
            <person name="Ma J."/>
        </authorList>
    </citation>
    <scope>NUCLEOTIDE SEQUENCE [LARGE SCALE GENOMIC DNA]</scope>
    <source>
        <strain evidence="7">CGMCC 4.7349</strain>
    </source>
</reference>
<dbReference type="Pfam" id="PF07730">
    <property type="entry name" value="HisKA_3"/>
    <property type="match status" value="1"/>
</dbReference>
<dbReference type="InterPro" id="IPR011712">
    <property type="entry name" value="Sig_transdc_His_kin_sub3_dim/P"/>
</dbReference>
<dbReference type="CDD" id="cd16917">
    <property type="entry name" value="HATPase_UhpB-NarQ-NarX-like"/>
    <property type="match status" value="1"/>
</dbReference>
<feature type="domain" description="Histidine kinase/HSP90-like ATPase" evidence="5">
    <location>
        <begin position="479"/>
        <end position="579"/>
    </location>
</feature>
<evidence type="ECO:0000259" key="5">
    <source>
        <dbReference type="SMART" id="SM00387"/>
    </source>
</evidence>
<dbReference type="Pfam" id="PF13185">
    <property type="entry name" value="GAF_2"/>
    <property type="match status" value="2"/>
</dbReference>
<evidence type="ECO:0000256" key="1">
    <source>
        <dbReference type="ARBA" id="ARBA00022679"/>
    </source>
</evidence>
<dbReference type="SMART" id="SM00387">
    <property type="entry name" value="HATPase_c"/>
    <property type="match status" value="1"/>
</dbReference>
<keyword evidence="7" id="KW-1185">Reference proteome</keyword>
<feature type="domain" description="GAF" evidence="4">
    <location>
        <begin position="52"/>
        <end position="199"/>
    </location>
</feature>
<keyword evidence="1" id="KW-0808">Transferase</keyword>
<evidence type="ECO:0000259" key="4">
    <source>
        <dbReference type="SMART" id="SM00065"/>
    </source>
</evidence>
<dbReference type="GO" id="GO:0016301">
    <property type="term" value="F:kinase activity"/>
    <property type="evidence" value="ECO:0007669"/>
    <property type="project" value="UniProtKB-KW"/>
</dbReference>
<dbReference type="EMBL" id="BMNG01000005">
    <property type="protein sequence ID" value="GGO42563.1"/>
    <property type="molecule type" value="Genomic_DNA"/>
</dbReference>
<comment type="caution">
    <text evidence="6">The sequence shown here is derived from an EMBL/GenBank/DDBJ whole genome shotgun (WGS) entry which is preliminary data.</text>
</comment>
<evidence type="ECO:0000256" key="3">
    <source>
        <dbReference type="ARBA" id="ARBA00023012"/>
    </source>
</evidence>
<dbReference type="InterPro" id="IPR050482">
    <property type="entry name" value="Sensor_HK_TwoCompSys"/>
</dbReference>
<dbReference type="Gene3D" id="3.30.450.40">
    <property type="match status" value="2"/>
</dbReference>
<organism evidence="6 7">
    <name type="scientific">Streptomyces lasiicapitis</name>
    <dbReference type="NCBI Taxonomy" id="1923961"/>
    <lineage>
        <taxon>Bacteria</taxon>
        <taxon>Bacillati</taxon>
        <taxon>Actinomycetota</taxon>
        <taxon>Actinomycetes</taxon>
        <taxon>Kitasatosporales</taxon>
        <taxon>Streptomycetaceae</taxon>
        <taxon>Streptomyces</taxon>
    </lineage>
</organism>
<dbReference type="InterPro" id="IPR036890">
    <property type="entry name" value="HATPase_C_sf"/>
</dbReference>
<dbReference type="InterPro" id="IPR029016">
    <property type="entry name" value="GAF-like_dom_sf"/>
</dbReference>
<feature type="domain" description="GAF" evidence="4">
    <location>
        <begin position="220"/>
        <end position="366"/>
    </location>
</feature>
<name>A0ABQ2LSM5_9ACTN</name>
<dbReference type="InterPro" id="IPR003018">
    <property type="entry name" value="GAF"/>
</dbReference>
<dbReference type="Pfam" id="PF02518">
    <property type="entry name" value="HATPase_c"/>
    <property type="match status" value="1"/>
</dbReference>
<proteinExistence type="predicted"/>
<dbReference type="PANTHER" id="PTHR24421">
    <property type="entry name" value="NITRATE/NITRITE SENSOR PROTEIN NARX-RELATED"/>
    <property type="match status" value="1"/>
</dbReference>
<dbReference type="SMART" id="SM00065">
    <property type="entry name" value="GAF"/>
    <property type="match status" value="2"/>
</dbReference>
<dbReference type="PANTHER" id="PTHR24421:SF56">
    <property type="entry name" value="OXYGEN SENSOR HISTIDINE KINASE RESPONSE REGULATOR DOST"/>
    <property type="match status" value="1"/>
</dbReference>
<dbReference type="InterPro" id="IPR003594">
    <property type="entry name" value="HATPase_dom"/>
</dbReference>
<evidence type="ECO:0000313" key="6">
    <source>
        <dbReference type="EMBL" id="GGO42563.1"/>
    </source>
</evidence>
<dbReference type="SUPFAM" id="SSF55781">
    <property type="entry name" value="GAF domain-like"/>
    <property type="match status" value="2"/>
</dbReference>
<dbReference type="Proteomes" id="UP000656881">
    <property type="component" value="Unassembled WGS sequence"/>
</dbReference>
<keyword evidence="3" id="KW-0902">Two-component regulatory system</keyword>
<dbReference type="SUPFAM" id="SSF55874">
    <property type="entry name" value="ATPase domain of HSP90 chaperone/DNA topoisomerase II/histidine kinase"/>
    <property type="match status" value="1"/>
</dbReference>
<evidence type="ECO:0000313" key="7">
    <source>
        <dbReference type="Proteomes" id="UP000656881"/>
    </source>
</evidence>
<dbReference type="Gene3D" id="1.20.5.1930">
    <property type="match status" value="1"/>
</dbReference>
<accession>A0ABQ2LSM5</accession>
<evidence type="ECO:0000256" key="2">
    <source>
        <dbReference type="ARBA" id="ARBA00022777"/>
    </source>
</evidence>
<keyword evidence="2 6" id="KW-0418">Kinase</keyword>
<protein>
    <submittedName>
        <fullName evidence="6">Histidine kinase</fullName>
    </submittedName>
</protein>
<dbReference type="Gene3D" id="3.30.565.10">
    <property type="entry name" value="Histidine kinase-like ATPase, C-terminal domain"/>
    <property type="match status" value="1"/>
</dbReference>